<keyword evidence="5" id="KW-0812">Transmembrane</keyword>
<feature type="domain" description="Secretin/TonB short N-terminal" evidence="7">
    <location>
        <begin position="46"/>
        <end position="97"/>
    </location>
</feature>
<dbReference type="Gene3D" id="2.60.40.1120">
    <property type="entry name" value="Carboxypeptidase-like, regulatory domain"/>
    <property type="match status" value="1"/>
</dbReference>
<feature type="signal peptide" evidence="6">
    <location>
        <begin position="1"/>
        <end position="21"/>
    </location>
</feature>
<gene>
    <name evidence="8" type="ORF">GCM10023143_26400</name>
</gene>
<dbReference type="PANTHER" id="PTHR30069">
    <property type="entry name" value="TONB-DEPENDENT OUTER MEMBRANE RECEPTOR"/>
    <property type="match status" value="1"/>
</dbReference>
<accession>A0ABP8G163</accession>
<dbReference type="InterPro" id="IPR023997">
    <property type="entry name" value="TonB-dep_OMP_SusC/RagA_CS"/>
</dbReference>
<dbReference type="PANTHER" id="PTHR30069:SF29">
    <property type="entry name" value="HEMOGLOBIN AND HEMOGLOBIN-HAPTOGLOBIN-BINDING PROTEIN 1-RELATED"/>
    <property type="match status" value="1"/>
</dbReference>
<keyword evidence="8" id="KW-0675">Receptor</keyword>
<keyword evidence="3 5" id="KW-0472">Membrane</keyword>
<evidence type="ECO:0000256" key="4">
    <source>
        <dbReference type="ARBA" id="ARBA00023237"/>
    </source>
</evidence>
<name>A0ABP8G163_9BACT</name>
<dbReference type="Gene3D" id="2.170.130.10">
    <property type="entry name" value="TonB-dependent receptor, plug domain"/>
    <property type="match status" value="1"/>
</dbReference>
<evidence type="ECO:0000259" key="7">
    <source>
        <dbReference type="SMART" id="SM00965"/>
    </source>
</evidence>
<dbReference type="NCBIfam" id="TIGR04057">
    <property type="entry name" value="SusC_RagA_signa"/>
    <property type="match status" value="1"/>
</dbReference>
<dbReference type="Pfam" id="PF13715">
    <property type="entry name" value="CarbopepD_reg_2"/>
    <property type="match status" value="1"/>
</dbReference>
<dbReference type="Proteomes" id="UP001501207">
    <property type="component" value="Unassembled WGS sequence"/>
</dbReference>
<evidence type="ECO:0000256" key="3">
    <source>
        <dbReference type="ARBA" id="ARBA00023136"/>
    </source>
</evidence>
<dbReference type="Pfam" id="PF07715">
    <property type="entry name" value="Plug"/>
    <property type="match status" value="1"/>
</dbReference>
<evidence type="ECO:0000256" key="2">
    <source>
        <dbReference type="ARBA" id="ARBA00022729"/>
    </source>
</evidence>
<protein>
    <submittedName>
        <fullName evidence="8">TonB-dependent receptor</fullName>
    </submittedName>
</protein>
<evidence type="ECO:0000256" key="5">
    <source>
        <dbReference type="PROSITE-ProRule" id="PRU01360"/>
    </source>
</evidence>
<comment type="subcellular location">
    <subcellularLocation>
        <location evidence="5">Cell outer membrane</location>
        <topology evidence="5">Multi-pass membrane protein</topology>
    </subcellularLocation>
</comment>
<evidence type="ECO:0000313" key="8">
    <source>
        <dbReference type="EMBL" id="GAA4315183.1"/>
    </source>
</evidence>
<dbReference type="InterPro" id="IPR011662">
    <property type="entry name" value="Secretin/TonB_short_N"/>
</dbReference>
<evidence type="ECO:0000313" key="9">
    <source>
        <dbReference type="Proteomes" id="UP001501207"/>
    </source>
</evidence>
<dbReference type="InterPro" id="IPR023996">
    <property type="entry name" value="TonB-dep_OMP_SusC/RagA"/>
</dbReference>
<dbReference type="InterPro" id="IPR039426">
    <property type="entry name" value="TonB-dep_rcpt-like"/>
</dbReference>
<dbReference type="InterPro" id="IPR012910">
    <property type="entry name" value="Plug_dom"/>
</dbReference>
<dbReference type="PROSITE" id="PS52016">
    <property type="entry name" value="TONB_DEPENDENT_REC_3"/>
    <property type="match status" value="1"/>
</dbReference>
<dbReference type="RefSeq" id="WP_344980069.1">
    <property type="nucleotide sequence ID" value="NZ_BAABFN010000006.1"/>
</dbReference>
<evidence type="ECO:0000256" key="1">
    <source>
        <dbReference type="ARBA" id="ARBA00022448"/>
    </source>
</evidence>
<dbReference type="InterPro" id="IPR037066">
    <property type="entry name" value="Plug_dom_sf"/>
</dbReference>
<organism evidence="8 9">
    <name type="scientific">Compostibacter hankyongensis</name>
    <dbReference type="NCBI Taxonomy" id="1007089"/>
    <lineage>
        <taxon>Bacteria</taxon>
        <taxon>Pseudomonadati</taxon>
        <taxon>Bacteroidota</taxon>
        <taxon>Chitinophagia</taxon>
        <taxon>Chitinophagales</taxon>
        <taxon>Chitinophagaceae</taxon>
        <taxon>Compostibacter</taxon>
    </lineage>
</organism>
<comment type="similarity">
    <text evidence="5">Belongs to the TonB-dependent receptor family.</text>
</comment>
<dbReference type="EMBL" id="BAABFN010000006">
    <property type="protein sequence ID" value="GAA4315183.1"/>
    <property type="molecule type" value="Genomic_DNA"/>
</dbReference>
<proteinExistence type="inferred from homology"/>
<dbReference type="NCBIfam" id="TIGR04056">
    <property type="entry name" value="OMP_RagA_SusC"/>
    <property type="match status" value="1"/>
</dbReference>
<sequence>MKLVVLLLTVTCLQLRAASYAQEVTLRKKNAPLGKIFEDIYRQTGYQFAYTYDLLKQSRKVSIDAVNMPLKEALDLCFKNQPFTYVLVGKAIIVQKKPAPEQPRQQALPPVEVSGRVTDSLGNALVGVTIKVKDGSKGVVTDAMGGYTILAPDDGILVISYIGYLTREVAVGGRKEINIILKPAVSALNQLVVVGYGTQLKSAVTGSVSSVSAKEINTTTNENVENMLTGKLPGVRVLQSSSEPGSFNNAFDIRGFGTPLIVVDGVPRSNIARLDPHDIESISVLKDASAAIYGVRAANGVVLVTTKHGKPGSLELNYTGTAGLQHPSGLPRNVNAADWMTLKNEQQMHNPDGGSLAYPLSDVDAYRKGIRKSADWFAPVIDPSAFQTEHNLSARGGTDKMRYYMSLGYLKQGGFWKSGDLNYERYNFRSNVSSQITTRLKAELSVSAIMDQKNQPYSDSWGILKSLWRQIPTQTPYANGDPKFLGNTLDGTNPAAMTASDVSGYKTSNNKWLQSAFTLSYDIPGVEGLLAKGMFSYDYTMSNSKRYQKAFNLYNYDSATQVFSPVISQSPSNLYRGFTENPSSLLQLSLSYDHRFHEAHHVSGLVLFEQSTQKGDNFYASRDLALEVDQLIAGSSLNQQGYMNANGLYKQVNEGLVGRFNYDYKSKYLFEFSFRYDGSSKFPPGRQWGFFPAVSAGWLISRENFIQENAALSFISNLKLRASYGKMGDDAASSYQFISGYTYPASGGSNQGLASGYVFDDNFVSSIGFTNLPNPNITWFTVNTFNAGIDLDMWNGLLGVTADAFVRRRNGLLATELLSLPASLGASLPQENLNSDQTSGFEISVNHRNTIGKLGYYVSGNFSYTRTRWIGYVQARAGNSYQNWRNNLNNRYNDIWWGYGAAGQYGSYQDIINSPVYAGRNTLPGDYVYQDWNQDGIIDDWDTHPIASGYNGNTSLGTASPNPPAMYFGLTLGADYKGFDLNALFQGAAMTWIAYPEQLAQPLAFGGSALQQFMDRWHPADPTADPYDPATEWIPGYYAYTGTVANATSGHAIKNAAYLRLKSVELGYTLPEQLTAKAGIKNIRVFVNGYNLITFTGIRYVDPEHPSNLYGYVYPLNKTYNAGLSITF</sequence>
<keyword evidence="5" id="KW-1134">Transmembrane beta strand</keyword>
<reference evidence="9" key="1">
    <citation type="journal article" date="2019" name="Int. J. Syst. Evol. Microbiol.">
        <title>The Global Catalogue of Microorganisms (GCM) 10K type strain sequencing project: providing services to taxonomists for standard genome sequencing and annotation.</title>
        <authorList>
            <consortium name="The Broad Institute Genomics Platform"/>
            <consortium name="The Broad Institute Genome Sequencing Center for Infectious Disease"/>
            <person name="Wu L."/>
            <person name="Ma J."/>
        </authorList>
    </citation>
    <scope>NUCLEOTIDE SEQUENCE [LARGE SCALE GENOMIC DNA]</scope>
    <source>
        <strain evidence="9">JCM 17664</strain>
    </source>
</reference>
<dbReference type="SUPFAM" id="SSF49464">
    <property type="entry name" value="Carboxypeptidase regulatory domain-like"/>
    <property type="match status" value="1"/>
</dbReference>
<keyword evidence="1 5" id="KW-0813">Transport</keyword>
<feature type="chain" id="PRO_5045511547" evidence="6">
    <location>
        <begin position="22"/>
        <end position="1128"/>
    </location>
</feature>
<comment type="caution">
    <text evidence="8">The sequence shown here is derived from an EMBL/GenBank/DDBJ whole genome shotgun (WGS) entry which is preliminary data.</text>
</comment>
<dbReference type="SUPFAM" id="SSF56935">
    <property type="entry name" value="Porins"/>
    <property type="match status" value="1"/>
</dbReference>
<keyword evidence="2 6" id="KW-0732">Signal</keyword>
<evidence type="ECO:0000256" key="6">
    <source>
        <dbReference type="SAM" id="SignalP"/>
    </source>
</evidence>
<dbReference type="Pfam" id="PF07660">
    <property type="entry name" value="STN"/>
    <property type="match status" value="1"/>
</dbReference>
<dbReference type="Gene3D" id="3.55.50.30">
    <property type="match status" value="1"/>
</dbReference>
<dbReference type="SMART" id="SM00965">
    <property type="entry name" value="STN"/>
    <property type="match status" value="1"/>
</dbReference>
<keyword evidence="4 5" id="KW-0998">Cell outer membrane</keyword>
<dbReference type="InterPro" id="IPR008969">
    <property type="entry name" value="CarboxyPept-like_regulatory"/>
</dbReference>
<keyword evidence="9" id="KW-1185">Reference proteome</keyword>